<comment type="caution">
    <text evidence="3">The sequence shown here is derived from an EMBL/GenBank/DDBJ whole genome shotgun (WGS) entry which is preliminary data.</text>
</comment>
<dbReference type="RefSeq" id="WP_282587292.1">
    <property type="nucleotide sequence ID" value="NZ_JAMOIM010000019.1"/>
</dbReference>
<reference evidence="3" key="1">
    <citation type="submission" date="2022-05" db="EMBL/GenBank/DDBJ databases">
        <authorList>
            <person name="Pankratov T."/>
        </authorList>
    </citation>
    <scope>NUCLEOTIDE SEQUENCE</scope>
    <source>
        <strain evidence="3">BP6-180914</strain>
    </source>
</reference>
<dbReference type="CDD" id="cd12797">
    <property type="entry name" value="M23_peptidase"/>
    <property type="match status" value="1"/>
</dbReference>
<feature type="chain" id="PRO_5041446718" evidence="1">
    <location>
        <begin position="26"/>
        <end position="331"/>
    </location>
</feature>
<dbReference type="AlphaFoldDB" id="A0AA41YYI2"/>
<dbReference type="InterPro" id="IPR050570">
    <property type="entry name" value="Cell_wall_metabolism_enzyme"/>
</dbReference>
<dbReference type="SUPFAM" id="SSF51261">
    <property type="entry name" value="Duplicated hybrid motif"/>
    <property type="match status" value="1"/>
</dbReference>
<dbReference type="GO" id="GO:0004222">
    <property type="term" value="F:metalloendopeptidase activity"/>
    <property type="evidence" value="ECO:0007669"/>
    <property type="project" value="TreeGrafter"/>
</dbReference>
<feature type="signal peptide" evidence="1">
    <location>
        <begin position="1"/>
        <end position="25"/>
    </location>
</feature>
<accession>A0AA41YYI2</accession>
<name>A0AA41YYI2_9HYPH</name>
<keyword evidence="4" id="KW-1185">Reference proteome</keyword>
<dbReference type="PANTHER" id="PTHR21666">
    <property type="entry name" value="PEPTIDASE-RELATED"/>
    <property type="match status" value="1"/>
</dbReference>
<sequence>MSMRSTLRLAALLSWPGFYAPQAMAEIALGWPVACQVGETCEIQHYVDHGGGAAAKDYRCGTVTYKGHNGTDIRLLTMADERKGVNVLAAAPGKVLRARDGMADVSVAVIGHDAIKDRDCGNALVIAHADGFETQYCHMAQGTLMVKPGDVVAAGQPIGHVGLSGDTEFPHLHITVRRDGKVIDPFAYGETEGACSGGVSLWSPAIQRTLAYKAGTVLNAGLASRAVTMSDIENGLGPEVLTPDSPAVLAYVQAITLRQGDVQRIVLIGPNGPLLDHSEPPLPSNKDQVYMGVGRKRPALGWPPGRYAATYTVARDGKVFIEKTFAAQIGP</sequence>
<feature type="domain" description="M23ase beta-sheet core" evidence="2">
    <location>
        <begin position="67"/>
        <end position="185"/>
    </location>
</feature>
<keyword evidence="1" id="KW-0732">Signal</keyword>
<dbReference type="InterPro" id="IPR016047">
    <property type="entry name" value="M23ase_b-sheet_dom"/>
</dbReference>
<organism evidence="3 4">
    <name type="scientific">Lichenifustis flavocetrariae</name>
    <dbReference type="NCBI Taxonomy" id="2949735"/>
    <lineage>
        <taxon>Bacteria</taxon>
        <taxon>Pseudomonadati</taxon>
        <taxon>Pseudomonadota</taxon>
        <taxon>Alphaproteobacteria</taxon>
        <taxon>Hyphomicrobiales</taxon>
        <taxon>Lichenihabitantaceae</taxon>
        <taxon>Lichenifustis</taxon>
    </lineage>
</organism>
<gene>
    <name evidence="3" type="ORF">M8523_23210</name>
</gene>
<dbReference type="Proteomes" id="UP001165667">
    <property type="component" value="Unassembled WGS sequence"/>
</dbReference>
<proteinExistence type="predicted"/>
<evidence type="ECO:0000313" key="4">
    <source>
        <dbReference type="Proteomes" id="UP001165667"/>
    </source>
</evidence>
<dbReference type="Gene3D" id="2.70.70.10">
    <property type="entry name" value="Glucose Permease (Domain IIA)"/>
    <property type="match status" value="1"/>
</dbReference>
<dbReference type="PANTHER" id="PTHR21666:SF270">
    <property type="entry name" value="MUREIN HYDROLASE ACTIVATOR ENVC"/>
    <property type="match status" value="1"/>
</dbReference>
<dbReference type="Pfam" id="PF01551">
    <property type="entry name" value="Peptidase_M23"/>
    <property type="match status" value="1"/>
</dbReference>
<evidence type="ECO:0000313" key="3">
    <source>
        <dbReference type="EMBL" id="MCW6510919.1"/>
    </source>
</evidence>
<dbReference type="InterPro" id="IPR011055">
    <property type="entry name" value="Dup_hybrid_motif"/>
</dbReference>
<protein>
    <submittedName>
        <fullName evidence="3">M23 family metallopeptidase</fullName>
    </submittedName>
</protein>
<evidence type="ECO:0000256" key="1">
    <source>
        <dbReference type="SAM" id="SignalP"/>
    </source>
</evidence>
<dbReference type="EMBL" id="JAMOIM010000019">
    <property type="protein sequence ID" value="MCW6510919.1"/>
    <property type="molecule type" value="Genomic_DNA"/>
</dbReference>
<evidence type="ECO:0000259" key="2">
    <source>
        <dbReference type="Pfam" id="PF01551"/>
    </source>
</evidence>